<dbReference type="Proteomes" id="UP000006038">
    <property type="component" value="Chromosome 7"/>
</dbReference>
<evidence type="ECO:0000256" key="1">
    <source>
        <dbReference type="SAM" id="MobiDB-lite"/>
    </source>
</evidence>
<feature type="region of interest" description="Disordered" evidence="1">
    <location>
        <begin position="1"/>
        <end position="22"/>
    </location>
</feature>
<feature type="compositionally biased region" description="Pro residues" evidence="1">
    <location>
        <begin position="335"/>
        <end position="344"/>
    </location>
</feature>
<dbReference type="Gramene" id="OB07G11950.1">
    <property type="protein sequence ID" value="OB07G11950.1"/>
    <property type="gene ID" value="OB07G11950"/>
</dbReference>
<proteinExistence type="predicted"/>
<name>J3MIG3_ORYBR</name>
<dbReference type="HOGENOM" id="CLU_059464_0_0_1"/>
<dbReference type="AlphaFoldDB" id="J3MIG3"/>
<accession>J3MIG3</accession>
<dbReference type="EnsemblPlants" id="OB07G11950.1">
    <property type="protein sequence ID" value="OB07G11950.1"/>
    <property type="gene ID" value="OB07G11950"/>
</dbReference>
<feature type="region of interest" description="Disordered" evidence="1">
    <location>
        <begin position="331"/>
        <end position="363"/>
    </location>
</feature>
<dbReference type="PANTHER" id="PTHR47481:SF31">
    <property type="entry name" value="OS01G0873500 PROTEIN"/>
    <property type="match status" value="1"/>
</dbReference>
<dbReference type="OMA" id="HQGNHRE"/>
<organism evidence="2">
    <name type="scientific">Oryza brachyantha</name>
    <name type="common">malo sina</name>
    <dbReference type="NCBI Taxonomy" id="4533"/>
    <lineage>
        <taxon>Eukaryota</taxon>
        <taxon>Viridiplantae</taxon>
        <taxon>Streptophyta</taxon>
        <taxon>Embryophyta</taxon>
        <taxon>Tracheophyta</taxon>
        <taxon>Spermatophyta</taxon>
        <taxon>Magnoliopsida</taxon>
        <taxon>Liliopsida</taxon>
        <taxon>Poales</taxon>
        <taxon>Poaceae</taxon>
        <taxon>BOP clade</taxon>
        <taxon>Oryzoideae</taxon>
        <taxon>Oryzeae</taxon>
        <taxon>Oryzinae</taxon>
        <taxon>Oryza</taxon>
    </lineage>
</organism>
<dbReference type="Pfam" id="PF14223">
    <property type="entry name" value="Retrotran_gag_2"/>
    <property type="match status" value="1"/>
</dbReference>
<keyword evidence="3" id="KW-1185">Reference proteome</keyword>
<feature type="region of interest" description="Disordered" evidence="1">
    <location>
        <begin position="66"/>
        <end position="86"/>
    </location>
</feature>
<dbReference type="eggNOG" id="KOG0017">
    <property type="taxonomic scope" value="Eukaryota"/>
</dbReference>
<reference evidence="2" key="1">
    <citation type="journal article" date="2013" name="Nat. Commun.">
        <title>Whole-genome sequencing of Oryza brachyantha reveals mechanisms underlying Oryza genome evolution.</title>
        <authorList>
            <person name="Chen J."/>
            <person name="Huang Q."/>
            <person name="Gao D."/>
            <person name="Wang J."/>
            <person name="Lang Y."/>
            <person name="Liu T."/>
            <person name="Li B."/>
            <person name="Bai Z."/>
            <person name="Luis Goicoechea J."/>
            <person name="Liang C."/>
            <person name="Chen C."/>
            <person name="Zhang W."/>
            <person name="Sun S."/>
            <person name="Liao Y."/>
            <person name="Zhang X."/>
            <person name="Yang L."/>
            <person name="Song C."/>
            <person name="Wang M."/>
            <person name="Shi J."/>
            <person name="Liu G."/>
            <person name="Liu J."/>
            <person name="Zhou H."/>
            <person name="Zhou W."/>
            <person name="Yu Q."/>
            <person name="An N."/>
            <person name="Chen Y."/>
            <person name="Cai Q."/>
            <person name="Wang B."/>
            <person name="Liu B."/>
            <person name="Min J."/>
            <person name="Huang Y."/>
            <person name="Wu H."/>
            <person name="Li Z."/>
            <person name="Zhang Y."/>
            <person name="Yin Y."/>
            <person name="Song W."/>
            <person name="Jiang J."/>
            <person name="Jackson S.A."/>
            <person name="Wing R.A."/>
            <person name="Wang J."/>
            <person name="Chen M."/>
        </authorList>
    </citation>
    <scope>NUCLEOTIDE SEQUENCE [LARGE SCALE GENOMIC DNA]</scope>
    <source>
        <strain evidence="2">cv. IRGC 101232</strain>
    </source>
</reference>
<sequence>MENSPTSPTLPPAGNGTSPPSVLDASANLVRALAAAHAAAASGNQDGVLSALADAQAAQTVLSTNLTTPSSSSAMVPSPTPVPSSITGRAAPLPPAIGGLNIPSVKTHVPFVLDTKPPNYTRWRTVVVAFLGKFGMLPHVLNDIAPADPDGSRAQDDFAVLTALYCAIHPDVLDLLVEPAQSARALWKAAEHMFHDNRETRIIYQETEFRSLNQGDMSITEYCRRLKTLADSLRDLGEPISDRTLVLNLIRGLSPRFSTQADLLPLQVPFPSFSAARSALLLAEMRHAGAASINGDTSLFVKSSSTTNSTNSKGKNGSAFGDYDASIALEISTPSQPPSSPPIRTPSCQLRRPPPSSGTAAWDTPDRTLFTISENAPPFLVILPLAAMHVA</sequence>
<evidence type="ECO:0000313" key="2">
    <source>
        <dbReference type="EnsemblPlants" id="OB07G11950.1"/>
    </source>
</evidence>
<reference evidence="2" key="2">
    <citation type="submission" date="2013-04" db="UniProtKB">
        <authorList>
            <consortium name="EnsemblPlants"/>
        </authorList>
    </citation>
    <scope>IDENTIFICATION</scope>
</reference>
<feature type="compositionally biased region" description="Low complexity" evidence="1">
    <location>
        <begin position="66"/>
        <end position="77"/>
    </location>
</feature>
<evidence type="ECO:0000313" key="3">
    <source>
        <dbReference type="Proteomes" id="UP000006038"/>
    </source>
</evidence>
<dbReference type="PANTHER" id="PTHR47481">
    <property type="match status" value="1"/>
</dbReference>
<protein>
    <recommendedName>
        <fullName evidence="4">Retrotransposon gag domain-containing protein</fullName>
    </recommendedName>
</protein>
<evidence type="ECO:0008006" key="4">
    <source>
        <dbReference type="Google" id="ProtNLM"/>
    </source>
</evidence>